<evidence type="ECO:0000313" key="1">
    <source>
        <dbReference type="EMBL" id="DAF90935.1"/>
    </source>
</evidence>
<name>A0A8S5U8Y9_9CAUD</name>
<reference evidence="1" key="1">
    <citation type="journal article" date="2021" name="Proc. Natl. Acad. Sci. U.S.A.">
        <title>A Catalog of Tens of Thousands of Viruses from Human Metagenomes Reveals Hidden Associations with Chronic Diseases.</title>
        <authorList>
            <person name="Tisza M.J."/>
            <person name="Buck C.B."/>
        </authorList>
    </citation>
    <scope>NUCLEOTIDE SEQUENCE</scope>
    <source>
        <strain evidence="1">CtrJu12</strain>
    </source>
</reference>
<proteinExistence type="predicted"/>
<sequence length="137" mass="15953">MKTDTYIVTLESGCYEWTREDEIHSYKAAKEAGIKEAQRCGKDIFYLVPCSQWWPFTGGIARELVEDLEVDLRNDINDYETLKNVSESEIKELELGINKLFRQWLIRNNRIPNGVYFDDEIIYKVVNGKAVRIGKAI</sequence>
<accession>A0A8S5U8Y9</accession>
<dbReference type="EMBL" id="BK016040">
    <property type="protein sequence ID" value="DAF90935.1"/>
    <property type="molecule type" value="Genomic_DNA"/>
</dbReference>
<organism evidence="1">
    <name type="scientific">Podoviridae sp. ctrJu12</name>
    <dbReference type="NCBI Taxonomy" id="2825278"/>
    <lineage>
        <taxon>Viruses</taxon>
        <taxon>Duplodnaviria</taxon>
        <taxon>Heunggongvirae</taxon>
        <taxon>Uroviricota</taxon>
        <taxon>Caudoviricetes</taxon>
    </lineage>
</organism>
<protein>
    <submittedName>
        <fullName evidence="1">Uncharacterized protein</fullName>
    </submittedName>
</protein>